<dbReference type="Gene3D" id="3.20.90.10">
    <property type="entry name" value="Tubby Protein, Chain A"/>
    <property type="match status" value="1"/>
</dbReference>
<protein>
    <submittedName>
        <fullName evidence="5">Putative tubby protein</fullName>
    </submittedName>
</protein>
<dbReference type="OrthoDB" id="8775810at2759"/>
<evidence type="ECO:0000259" key="4">
    <source>
        <dbReference type="Pfam" id="PF01167"/>
    </source>
</evidence>
<feature type="region of interest" description="Disordered" evidence="3">
    <location>
        <begin position="81"/>
        <end position="149"/>
    </location>
</feature>
<keyword evidence="2" id="KW-0175">Coiled coil</keyword>
<evidence type="ECO:0000313" key="5">
    <source>
        <dbReference type="EMBL" id="KAA6392335.1"/>
    </source>
</evidence>
<gene>
    <name evidence="5" type="ORF">EZS28_012139</name>
</gene>
<dbReference type="EMBL" id="SNRW01002576">
    <property type="protein sequence ID" value="KAA6392335.1"/>
    <property type="molecule type" value="Genomic_DNA"/>
</dbReference>
<feature type="domain" description="Tubby C-terminal" evidence="4">
    <location>
        <begin position="184"/>
        <end position="416"/>
    </location>
</feature>
<dbReference type="InterPro" id="IPR011050">
    <property type="entry name" value="Pectin_lyase_fold/virulence"/>
</dbReference>
<dbReference type="Pfam" id="PF01167">
    <property type="entry name" value="Tub"/>
    <property type="match status" value="1"/>
</dbReference>
<dbReference type="PANTHER" id="PTHR16517">
    <property type="entry name" value="TUBBY-RELATED"/>
    <property type="match status" value="1"/>
</dbReference>
<evidence type="ECO:0000256" key="2">
    <source>
        <dbReference type="SAM" id="Coils"/>
    </source>
</evidence>
<dbReference type="PANTHER" id="PTHR16517:SF7">
    <property type="entry name" value="PROTEIN KING TUBBY"/>
    <property type="match status" value="1"/>
</dbReference>
<reference evidence="5 6" key="1">
    <citation type="submission" date="2019-03" db="EMBL/GenBank/DDBJ databases">
        <title>Single cell metagenomics reveals metabolic interactions within the superorganism composed of flagellate Streblomastix strix and complex community of Bacteroidetes bacteria on its surface.</title>
        <authorList>
            <person name="Treitli S.C."/>
            <person name="Kolisko M."/>
            <person name="Husnik F."/>
            <person name="Keeling P."/>
            <person name="Hampl V."/>
        </authorList>
    </citation>
    <scope>NUCLEOTIDE SEQUENCE [LARGE SCALE GENOMIC DNA]</scope>
    <source>
        <strain evidence="5">ST1C</strain>
    </source>
</reference>
<dbReference type="SUPFAM" id="SSF51126">
    <property type="entry name" value="Pectin lyase-like"/>
    <property type="match status" value="2"/>
</dbReference>
<name>A0A5J4WCQ3_9EUKA</name>
<accession>A0A5J4WCQ3</accession>
<dbReference type="PRINTS" id="PR01573">
    <property type="entry name" value="SUPERTUBBY"/>
</dbReference>
<dbReference type="InterPro" id="IPR025659">
    <property type="entry name" value="Tubby-like_C"/>
</dbReference>
<evidence type="ECO:0000256" key="1">
    <source>
        <dbReference type="ARBA" id="ARBA00007129"/>
    </source>
</evidence>
<evidence type="ECO:0000256" key="3">
    <source>
        <dbReference type="SAM" id="MobiDB-lite"/>
    </source>
</evidence>
<feature type="non-terminal residue" evidence="5">
    <location>
        <position position="1644"/>
    </location>
</feature>
<dbReference type="SUPFAM" id="SSF54518">
    <property type="entry name" value="Tubby C-terminal domain-like"/>
    <property type="match status" value="1"/>
</dbReference>
<feature type="compositionally biased region" description="Polar residues" evidence="3">
    <location>
        <begin position="116"/>
        <end position="128"/>
    </location>
</feature>
<comment type="similarity">
    <text evidence="1">Belongs to the TUB family.</text>
</comment>
<feature type="coiled-coil region" evidence="2">
    <location>
        <begin position="1084"/>
        <end position="1111"/>
    </location>
</feature>
<evidence type="ECO:0000313" key="6">
    <source>
        <dbReference type="Proteomes" id="UP000324800"/>
    </source>
</evidence>
<organism evidence="5 6">
    <name type="scientific">Streblomastix strix</name>
    <dbReference type="NCBI Taxonomy" id="222440"/>
    <lineage>
        <taxon>Eukaryota</taxon>
        <taxon>Metamonada</taxon>
        <taxon>Preaxostyla</taxon>
        <taxon>Oxymonadida</taxon>
        <taxon>Streblomastigidae</taxon>
        <taxon>Streblomastix</taxon>
    </lineage>
</organism>
<comment type="caution">
    <text evidence="5">The sequence shown here is derived from an EMBL/GenBank/DDBJ whole genome shotgun (WGS) entry which is preliminary data.</text>
</comment>
<sequence>MDADPARVALANLQARRLEISQTEGYARLTNTLQSVVLERSTVKPVLNSYSLSEAAVSVPHDSAFTSLCLPEGSAVGDIYSRKKKDRKKDKIGITSSSEPQSSEPQPTIVRAKQVPSPQIPTSTSQILTSPQKQQPGMQQQGTGSQIGLQSSPVQSNLLNIQAGQPEITNTDALDLSDLTAFINRPIIQNYTLQCFLLRTSSLFPRYEMWMEKENMMLLAAKKSGTSAFIISTIASDISKTSSHYQGKLKLPVIGKGYSLFSKGRNPKTLSDVEKENKNFESNVREELAQITFPSDESGLRAISLVIPKVNDDYTHIPCRPLKKGQGLDVIKTKPGLFFQFISRKAIKDPNTGRYQMDFGGRAKVASIKNHQLIFGNNPELSKMEAPTILQFGKMEKNKFNIDIRFPLTPLQGFGLLSLFTQIISGAQIITVSNSGKDENNCGSDEQPCLTLFFVVSNICDTTDNFKININAGTYAEKPIIIMDKYVSLQGNQELNGKISIANYQPQEIALFNISTGKLIVTSIVFVLTQGSVSNPFVYLNGMGAIVITNSSVQSNPLLETIQTTLFNINQGSTTFANVSFTNFTFNNNALIESQYTVLLNLLQVRFDLIDRINGDDPAIIKVDSSRFYIVNCTFNRCCLNSGKAMINMDNTIGYGQFNGSVFDTSRALEDIIRWNNRIDNQSNEDEIIIRHHWLELIKGTFLICNTKFIGPYKSQSNSQQALLPWAMSDGTILCSSANGYLEIINTSFTHCSAFTQGRGAAITRLEDYITLENCTFEDCIAIIDGESVIPKIQQQTNWVGGAGGIVVLWSENDNSQLLRMSGGAFKDCSAVRYKDIQPILNQEDNQIIERIRAKNKQKNSLNFNDDVIHKIIKRNDNILISPTILGVKYPTNSTIDNVNFTNCYLSTGSVLTLEDNRLSYFIISNSRFSNIVSQQGHGGALIFSGEQGTIINCQFENITSQEAGAILDLGVDTMNILKKVKLVKQLMMMNYYFNENMNTNKDNQFDIDEFEQREDIEMMNKDSIIVDQMKQRLSILTEQVRKSRNDGEMEMNNEFDTQEYQDERINIDRNINKNEKGNRIKERRNKSNEITNLKRKIRQKIIEMGKLSQNCNFRNCRATSGQGGVIWIRGAAGFNMNMNMNKDINKDLNDDEDEFIGELVSIYDCEFINCSAYLHGGSIMAVGQRYVNEGLQVRRSINREDQSNSLLNGMQFNLSNCIFIDTHAQLGCGGAIYFGGTGDDMNKQSNYKYDVEQQQQQSIFENDQYQIRALNVTDCSFYGCSCAIDGLSLLCDGINIHVQIIGENIFSDQGSQFASSGALFFDGKRLKVEGAWFRQCILESGDGAAIYVEQVRSQLNILTQQQLLFKDCTFERCRAVYGGAVYTEYPPNVYINDNQDNNQIMNEKEEYGFRKCSFFRCSAYTANCVFFFLDERMRDLNIIFSECHFGYEGLTEVVTDMDDRIKIFGKVDKQDILIDEEEGWNSQDCGNEGIHGEGPNVTFPCYTLSFSSELLPQYKHVQQEQIQLSKIMVKRGIYEETGIMLDYMHVSIIGVDDDLNSQDLDRNADIPEFRFNSSEMKNSVFTIRNNSRVGIKNAKIVAKDSLTFNKPLLYIHSSSHLRLEDVQFAKSSSISVLSGNLLHLSDN</sequence>
<dbReference type="InterPro" id="IPR000007">
    <property type="entry name" value="Tubby_C"/>
</dbReference>
<feature type="compositionally biased region" description="Low complexity" evidence="3">
    <location>
        <begin position="96"/>
        <end position="107"/>
    </location>
</feature>
<proteinExistence type="inferred from homology"/>
<feature type="compositionally biased region" description="Low complexity" evidence="3">
    <location>
        <begin position="129"/>
        <end position="146"/>
    </location>
</feature>
<dbReference type="Proteomes" id="UP000324800">
    <property type="component" value="Unassembled WGS sequence"/>
</dbReference>